<dbReference type="InterPro" id="IPR029063">
    <property type="entry name" value="SAM-dependent_MTases_sf"/>
</dbReference>
<organism evidence="2">
    <name type="scientific">marine sediment metagenome</name>
    <dbReference type="NCBI Taxonomy" id="412755"/>
    <lineage>
        <taxon>unclassified sequences</taxon>
        <taxon>metagenomes</taxon>
        <taxon>ecological metagenomes</taxon>
    </lineage>
</organism>
<evidence type="ECO:0000313" key="2">
    <source>
        <dbReference type="EMBL" id="KKN55935.1"/>
    </source>
</evidence>
<dbReference type="SUPFAM" id="SSF53335">
    <property type="entry name" value="S-adenosyl-L-methionine-dependent methyltransferases"/>
    <property type="match status" value="1"/>
</dbReference>
<accession>A0A0F9RHH3</accession>
<dbReference type="Pfam" id="PF13649">
    <property type="entry name" value="Methyltransf_25"/>
    <property type="match status" value="1"/>
</dbReference>
<comment type="caution">
    <text evidence="2">The sequence shown here is derived from an EMBL/GenBank/DDBJ whole genome shotgun (WGS) entry which is preliminary data.</text>
</comment>
<name>A0A0F9RHH3_9ZZZZ</name>
<dbReference type="AlphaFoldDB" id="A0A0F9RHH3"/>
<sequence length="201" mass="23513">MSDENEKKGTWYGDFGIRYTVRNKIIPEKLVPFYKRILKDIKPDKILEVGCNRGHNLVAVSYCGQYDLYGIDINPYSIVVARDNKEISFTVGNIYDILYKDNFFDLVLTVGVLIHLEPNTLKDAIKEILRVSKKYFLMMEYNYDFEEFEKVPYRDNVGLWRGNFKKVVLDNFNVKIVIEGEIGPEEGFGDKRGYFLFEKQG</sequence>
<dbReference type="Gene3D" id="3.40.50.150">
    <property type="entry name" value="Vaccinia Virus protein VP39"/>
    <property type="match status" value="1"/>
</dbReference>
<gene>
    <name evidence="2" type="ORF">LCGC14_0577330</name>
</gene>
<dbReference type="CDD" id="cd02440">
    <property type="entry name" value="AdoMet_MTases"/>
    <property type="match status" value="1"/>
</dbReference>
<dbReference type="EMBL" id="LAZR01000865">
    <property type="protein sequence ID" value="KKN55935.1"/>
    <property type="molecule type" value="Genomic_DNA"/>
</dbReference>
<proteinExistence type="predicted"/>
<protein>
    <recommendedName>
        <fullName evidence="1">Methyltransferase domain-containing protein</fullName>
    </recommendedName>
</protein>
<reference evidence="2" key="1">
    <citation type="journal article" date="2015" name="Nature">
        <title>Complex archaea that bridge the gap between prokaryotes and eukaryotes.</title>
        <authorList>
            <person name="Spang A."/>
            <person name="Saw J.H."/>
            <person name="Jorgensen S.L."/>
            <person name="Zaremba-Niedzwiedzka K."/>
            <person name="Martijn J."/>
            <person name="Lind A.E."/>
            <person name="van Eijk R."/>
            <person name="Schleper C."/>
            <person name="Guy L."/>
            <person name="Ettema T.J."/>
        </authorList>
    </citation>
    <scope>NUCLEOTIDE SEQUENCE</scope>
</reference>
<evidence type="ECO:0000259" key="1">
    <source>
        <dbReference type="Pfam" id="PF13649"/>
    </source>
</evidence>
<dbReference type="InterPro" id="IPR041698">
    <property type="entry name" value="Methyltransf_25"/>
</dbReference>
<feature type="domain" description="Methyltransferase" evidence="1">
    <location>
        <begin position="46"/>
        <end position="133"/>
    </location>
</feature>